<feature type="transmembrane region" description="Helical" evidence="1">
    <location>
        <begin position="53"/>
        <end position="73"/>
    </location>
</feature>
<reference evidence="3" key="1">
    <citation type="journal article" date="2019" name="Int. J. Syst. Evol. Microbiol.">
        <title>The Global Catalogue of Microorganisms (GCM) 10K type strain sequencing project: providing services to taxonomists for standard genome sequencing and annotation.</title>
        <authorList>
            <consortium name="The Broad Institute Genomics Platform"/>
            <consortium name="The Broad Institute Genome Sequencing Center for Infectious Disease"/>
            <person name="Wu L."/>
            <person name="Ma J."/>
        </authorList>
    </citation>
    <scope>NUCLEOTIDE SEQUENCE [LARGE SCALE GENOMIC DNA]</scope>
    <source>
        <strain evidence="3">CCUG 55609</strain>
    </source>
</reference>
<organism evidence="2 3">
    <name type="scientific">Mycoplana ramosa</name>
    <name type="common">Mycoplana bullata</name>
    <dbReference type="NCBI Taxonomy" id="40837"/>
    <lineage>
        <taxon>Bacteria</taxon>
        <taxon>Pseudomonadati</taxon>
        <taxon>Pseudomonadota</taxon>
        <taxon>Alphaproteobacteria</taxon>
        <taxon>Hyphomicrobiales</taxon>
        <taxon>Rhizobiaceae</taxon>
        <taxon>Mycoplana</taxon>
    </lineage>
</organism>
<protein>
    <submittedName>
        <fullName evidence="2">NnrS family protein</fullName>
    </submittedName>
</protein>
<feature type="transmembrane region" description="Helical" evidence="1">
    <location>
        <begin position="85"/>
        <end position="103"/>
    </location>
</feature>
<accession>A0ABW3YU60</accession>
<feature type="transmembrane region" description="Helical" evidence="1">
    <location>
        <begin position="166"/>
        <end position="185"/>
    </location>
</feature>
<feature type="transmembrane region" description="Helical" evidence="1">
    <location>
        <begin position="137"/>
        <end position="154"/>
    </location>
</feature>
<dbReference type="EMBL" id="JBHTNF010000002">
    <property type="protein sequence ID" value="MFD1327272.1"/>
    <property type="molecule type" value="Genomic_DNA"/>
</dbReference>
<dbReference type="RefSeq" id="WP_374835632.1">
    <property type="nucleotide sequence ID" value="NZ_JBHEEW010000001.1"/>
</dbReference>
<feature type="transmembrane region" description="Helical" evidence="1">
    <location>
        <begin position="286"/>
        <end position="308"/>
    </location>
</feature>
<dbReference type="Pfam" id="PF05940">
    <property type="entry name" value="NnrS"/>
    <property type="match status" value="1"/>
</dbReference>
<keyword evidence="1" id="KW-0472">Membrane</keyword>
<comment type="caution">
    <text evidence="2">The sequence shown here is derived from an EMBL/GenBank/DDBJ whole genome shotgun (WGS) entry which is preliminary data.</text>
</comment>
<sequence>MTASLTRATHPFWQAPHRPLFLLAGLWAVAAPAVWLLPGGIGGDPVLWHLHELMFGMGGAAAGGYLLTALPAWTGRKVSCRATMVFTALWLLSRLGFAAAGSLPLGLQLVATLAYFLFLAGFLAWTLLSAGLWSKTWILAPVIGLTAADCGLLLDPAGLRTGGTLLAAVLAFAFLISGIGGRAVPAFTRHWLERAKIPARLRDSQRLSAAAIGTLSAGICLALSRMDIAAGVCLVASAVLQFVRMAKWRPRATIRYPALFLLHLAWAWLPAGLLLVGHALVAPDVIGVATALHGLTMGAMGTMMLAIMGRAAMLRQGERLVLSPTLASAFALVWLSAPVRIAAGLFPADRLDPVPVAALLWMAGWALFLKAHLASLRRPIPRPVLSARMRS</sequence>
<feature type="transmembrane region" description="Helical" evidence="1">
    <location>
        <begin position="109"/>
        <end position="130"/>
    </location>
</feature>
<name>A0ABW3YU60_MYCRA</name>
<feature type="transmembrane region" description="Helical" evidence="1">
    <location>
        <begin position="20"/>
        <end position="41"/>
    </location>
</feature>
<gene>
    <name evidence="2" type="ORF">ACFQ33_05130</name>
</gene>
<feature type="transmembrane region" description="Helical" evidence="1">
    <location>
        <begin position="228"/>
        <end position="246"/>
    </location>
</feature>
<keyword evidence="3" id="KW-1185">Reference proteome</keyword>
<keyword evidence="1" id="KW-1133">Transmembrane helix</keyword>
<evidence type="ECO:0000256" key="1">
    <source>
        <dbReference type="SAM" id="Phobius"/>
    </source>
</evidence>
<feature type="transmembrane region" description="Helical" evidence="1">
    <location>
        <begin position="206"/>
        <end position="222"/>
    </location>
</feature>
<keyword evidence="1" id="KW-0812">Transmembrane</keyword>
<feature type="transmembrane region" description="Helical" evidence="1">
    <location>
        <begin position="354"/>
        <end position="373"/>
    </location>
</feature>
<feature type="transmembrane region" description="Helical" evidence="1">
    <location>
        <begin position="320"/>
        <end position="342"/>
    </location>
</feature>
<evidence type="ECO:0000313" key="3">
    <source>
        <dbReference type="Proteomes" id="UP001597173"/>
    </source>
</evidence>
<evidence type="ECO:0000313" key="2">
    <source>
        <dbReference type="EMBL" id="MFD1327272.1"/>
    </source>
</evidence>
<proteinExistence type="predicted"/>
<dbReference type="Proteomes" id="UP001597173">
    <property type="component" value="Unassembled WGS sequence"/>
</dbReference>
<feature type="transmembrane region" description="Helical" evidence="1">
    <location>
        <begin position="258"/>
        <end position="280"/>
    </location>
</feature>
<dbReference type="InterPro" id="IPR010266">
    <property type="entry name" value="NnrS"/>
</dbReference>